<organism evidence="1 2">
    <name type="scientific">Mycetomoellerius zeteki</name>
    <dbReference type="NCBI Taxonomy" id="64791"/>
    <lineage>
        <taxon>Eukaryota</taxon>
        <taxon>Metazoa</taxon>
        <taxon>Ecdysozoa</taxon>
        <taxon>Arthropoda</taxon>
        <taxon>Hexapoda</taxon>
        <taxon>Insecta</taxon>
        <taxon>Pterygota</taxon>
        <taxon>Neoptera</taxon>
        <taxon>Endopterygota</taxon>
        <taxon>Hymenoptera</taxon>
        <taxon>Apocrita</taxon>
        <taxon>Aculeata</taxon>
        <taxon>Formicoidea</taxon>
        <taxon>Formicidae</taxon>
        <taxon>Myrmicinae</taxon>
        <taxon>Mycetomoellerius</taxon>
    </lineage>
</organism>
<proteinExistence type="predicted"/>
<evidence type="ECO:0000313" key="2">
    <source>
        <dbReference type="Proteomes" id="UP000075809"/>
    </source>
</evidence>
<evidence type="ECO:0000313" key="1">
    <source>
        <dbReference type="EMBL" id="KYQ51488.1"/>
    </source>
</evidence>
<reference evidence="1 2" key="1">
    <citation type="submission" date="2015-09" db="EMBL/GenBank/DDBJ databases">
        <title>Trachymyrmex zeteki WGS genome.</title>
        <authorList>
            <person name="Nygaard S."/>
            <person name="Hu H."/>
            <person name="Boomsma J."/>
            <person name="Zhang G."/>
        </authorList>
    </citation>
    <scope>NUCLEOTIDE SEQUENCE [LARGE SCALE GENOMIC DNA]</scope>
    <source>
        <strain evidence="1">Tzet28-1</strain>
        <tissue evidence="1">Whole body</tissue>
    </source>
</reference>
<feature type="non-terminal residue" evidence="1">
    <location>
        <position position="1"/>
    </location>
</feature>
<name>A0A151WUH6_9HYME</name>
<keyword evidence="2" id="KW-1185">Reference proteome</keyword>
<sequence length="114" mass="13250">LPAFHAFTGYDFNPSFYTLRNSAKIEQVFQVLEQYVCRLYNLKKIDSVNEGRLAIFSSTYEAKKSSEQFRKAIIDASCLPPCKAELENNKYEELFIQDVYKVPDPLNILKSNHF</sequence>
<accession>A0A151WUH6</accession>
<dbReference type="EMBL" id="KQ982730">
    <property type="protein sequence ID" value="KYQ51488.1"/>
    <property type="molecule type" value="Genomic_DNA"/>
</dbReference>
<dbReference type="Proteomes" id="UP000075809">
    <property type="component" value="Unassembled WGS sequence"/>
</dbReference>
<dbReference type="AlphaFoldDB" id="A0A151WUH6"/>
<gene>
    <name evidence="1" type="ORF">ALC60_09361</name>
</gene>
<protein>
    <submittedName>
        <fullName evidence="1">Uncharacterized protein</fullName>
    </submittedName>
</protein>